<proteinExistence type="inferred from homology"/>
<name>A0A3N0CJH3_9ACTN</name>
<dbReference type="RefSeq" id="WP_123228458.1">
    <property type="nucleotide sequence ID" value="NZ_RJSE01000007.1"/>
</dbReference>
<accession>A0A3N0CJH3</accession>
<reference evidence="8 9" key="1">
    <citation type="submission" date="2018-11" db="EMBL/GenBank/DDBJ databases">
        <authorList>
            <person name="Li F."/>
        </authorList>
    </citation>
    <scope>NUCLEOTIDE SEQUENCE [LARGE SCALE GENOMIC DNA]</scope>
    <source>
        <strain evidence="8 9">Gsoil 097</strain>
    </source>
</reference>
<dbReference type="OrthoDB" id="117402at2"/>
<evidence type="ECO:0000256" key="1">
    <source>
        <dbReference type="ARBA" id="ARBA00005791"/>
    </source>
</evidence>
<organism evidence="8 9">
    <name type="scientific">Nocardioides marmoriginsengisoli</name>
    <dbReference type="NCBI Taxonomy" id="661483"/>
    <lineage>
        <taxon>Bacteria</taxon>
        <taxon>Bacillati</taxon>
        <taxon>Actinomycetota</taxon>
        <taxon>Actinomycetes</taxon>
        <taxon>Propionibacteriales</taxon>
        <taxon>Nocardioidaceae</taxon>
        <taxon>Nocardioides</taxon>
    </lineage>
</organism>
<dbReference type="SUPFAM" id="SSF52833">
    <property type="entry name" value="Thioredoxin-like"/>
    <property type="match status" value="1"/>
</dbReference>
<dbReference type="PANTHER" id="PTHR13887">
    <property type="entry name" value="GLUTATHIONE S-TRANSFERASE KAPPA"/>
    <property type="match status" value="1"/>
</dbReference>
<sequence>MSKQNRESNRAEKAAAIRADQARKERNKRVAIVAGILVVLGAIVAAGAWYSSDDTAPGDNSSVEVAIGDGSVLVGKTTAPVKVVVYEDFLCPYCRELEDSTREFLRENAAKGKVQVEYRPINLLTQTTYSARALNAWAAVLKNASPNAALKLHDLFYENQPYEGSADKTTDADIAKLVTKAGGDNAAVRKAMKTQDTAFFAAASQAMTDQGIQGTPTVFVDGKELTGSSIGDLVSQIENAVDNGS</sequence>
<evidence type="ECO:0000256" key="5">
    <source>
        <dbReference type="ARBA" id="ARBA00023284"/>
    </source>
</evidence>
<evidence type="ECO:0000256" key="2">
    <source>
        <dbReference type="ARBA" id="ARBA00022729"/>
    </source>
</evidence>
<dbReference type="InterPro" id="IPR036249">
    <property type="entry name" value="Thioredoxin-like_sf"/>
</dbReference>
<dbReference type="Pfam" id="PF13462">
    <property type="entry name" value="Thioredoxin_4"/>
    <property type="match status" value="1"/>
</dbReference>
<dbReference type="AlphaFoldDB" id="A0A3N0CJH3"/>
<dbReference type="PANTHER" id="PTHR13887:SF14">
    <property type="entry name" value="DISULFIDE BOND FORMATION PROTEIN D"/>
    <property type="match status" value="1"/>
</dbReference>
<keyword evidence="6" id="KW-0472">Membrane</keyword>
<keyword evidence="9" id="KW-1185">Reference proteome</keyword>
<evidence type="ECO:0000313" key="8">
    <source>
        <dbReference type="EMBL" id="RNL63166.1"/>
    </source>
</evidence>
<gene>
    <name evidence="8" type="ORF">EFK50_15800</name>
</gene>
<keyword evidence="6" id="KW-1133">Transmembrane helix</keyword>
<dbReference type="EMBL" id="RJSE01000007">
    <property type="protein sequence ID" value="RNL63166.1"/>
    <property type="molecule type" value="Genomic_DNA"/>
</dbReference>
<comment type="similarity">
    <text evidence="1">Belongs to the thioredoxin family. DsbA subfamily.</text>
</comment>
<comment type="caution">
    <text evidence="8">The sequence shown here is derived from an EMBL/GenBank/DDBJ whole genome shotgun (WGS) entry which is preliminary data.</text>
</comment>
<keyword evidence="3" id="KW-0560">Oxidoreductase</keyword>
<evidence type="ECO:0000313" key="9">
    <source>
        <dbReference type="Proteomes" id="UP000267128"/>
    </source>
</evidence>
<evidence type="ECO:0000256" key="4">
    <source>
        <dbReference type="ARBA" id="ARBA00023157"/>
    </source>
</evidence>
<keyword evidence="5" id="KW-0676">Redox-active center</keyword>
<keyword evidence="2" id="KW-0732">Signal</keyword>
<keyword evidence="4" id="KW-1015">Disulfide bond</keyword>
<dbReference type="Gene3D" id="3.40.30.10">
    <property type="entry name" value="Glutaredoxin"/>
    <property type="match status" value="1"/>
</dbReference>
<evidence type="ECO:0000256" key="6">
    <source>
        <dbReference type="SAM" id="Phobius"/>
    </source>
</evidence>
<dbReference type="Proteomes" id="UP000267128">
    <property type="component" value="Unassembled WGS sequence"/>
</dbReference>
<feature type="domain" description="Thioredoxin-like fold" evidence="7">
    <location>
        <begin position="70"/>
        <end position="238"/>
    </location>
</feature>
<evidence type="ECO:0000259" key="7">
    <source>
        <dbReference type="Pfam" id="PF13462"/>
    </source>
</evidence>
<feature type="transmembrane region" description="Helical" evidence="6">
    <location>
        <begin position="30"/>
        <end position="50"/>
    </location>
</feature>
<keyword evidence="6" id="KW-0812">Transmembrane</keyword>
<dbReference type="GO" id="GO:0016491">
    <property type="term" value="F:oxidoreductase activity"/>
    <property type="evidence" value="ECO:0007669"/>
    <property type="project" value="UniProtKB-KW"/>
</dbReference>
<protein>
    <submittedName>
        <fullName evidence="8">Disulfide bond formation protein DsbA</fullName>
    </submittedName>
</protein>
<evidence type="ECO:0000256" key="3">
    <source>
        <dbReference type="ARBA" id="ARBA00023002"/>
    </source>
</evidence>
<dbReference type="InterPro" id="IPR012336">
    <property type="entry name" value="Thioredoxin-like_fold"/>
</dbReference>